<dbReference type="PROSITE" id="PS00194">
    <property type="entry name" value="THIOREDOXIN_1"/>
    <property type="match status" value="1"/>
</dbReference>
<keyword evidence="4" id="KW-0676">Redox-active center</keyword>
<sequence>MVEREPTDDELQRLREERLREMEARLLGKQAGVIEITDDTFQKTIRDHPFVVVDVWAEWCGPCRMVAPIIEELARDFAGRVTFCKCNVDQNSRVAMRFGISAIPTLLFFANGALVDRVVGALPKETIRSKVARAFEIG</sequence>
<reference evidence="6 7" key="1">
    <citation type="submission" date="2016-10" db="EMBL/GenBank/DDBJ databases">
        <authorList>
            <person name="Varghese N."/>
            <person name="Submissions S."/>
        </authorList>
    </citation>
    <scope>NUCLEOTIDE SEQUENCE [LARGE SCALE GENOMIC DNA]</scope>
    <source>
        <strain evidence="6 7">DSM 2373</strain>
    </source>
</reference>
<dbReference type="CDD" id="cd02947">
    <property type="entry name" value="TRX_family"/>
    <property type="match status" value="1"/>
</dbReference>
<accession>A0A1G9A9H7</accession>
<evidence type="ECO:0000256" key="3">
    <source>
        <dbReference type="ARBA" id="ARBA00023157"/>
    </source>
</evidence>
<dbReference type="GO" id="GO:0005737">
    <property type="term" value="C:cytoplasm"/>
    <property type="evidence" value="ECO:0007669"/>
    <property type="project" value="TreeGrafter"/>
</dbReference>
<dbReference type="PRINTS" id="PR00421">
    <property type="entry name" value="THIOREDOXIN"/>
</dbReference>
<protein>
    <submittedName>
        <fullName evidence="6">Thioredoxin</fullName>
    </submittedName>
</protein>
<keyword evidence="1" id="KW-0813">Transport</keyword>
<keyword evidence="2" id="KW-0249">Electron transport</keyword>
<dbReference type="EMBL" id="FNFT01000005">
    <property type="protein sequence ID" value="SDK23913.1"/>
    <property type="molecule type" value="Genomic_DNA"/>
</dbReference>
<dbReference type="AlphaFoldDB" id="A0A1G9A9H7"/>
<dbReference type="FunFam" id="3.40.30.10:FF:000001">
    <property type="entry name" value="Thioredoxin"/>
    <property type="match status" value="1"/>
</dbReference>
<dbReference type="PROSITE" id="PS51352">
    <property type="entry name" value="THIOREDOXIN_2"/>
    <property type="match status" value="1"/>
</dbReference>
<keyword evidence="7" id="KW-1185">Reference proteome</keyword>
<evidence type="ECO:0000313" key="7">
    <source>
        <dbReference type="Proteomes" id="UP000326500"/>
    </source>
</evidence>
<evidence type="ECO:0000259" key="5">
    <source>
        <dbReference type="PROSITE" id="PS51352"/>
    </source>
</evidence>
<dbReference type="STRING" id="2200.GCA_001571405_01805"/>
<dbReference type="SUPFAM" id="SSF52833">
    <property type="entry name" value="Thioredoxin-like"/>
    <property type="match status" value="1"/>
</dbReference>
<proteinExistence type="predicted"/>
<dbReference type="PANTHER" id="PTHR45663">
    <property type="entry name" value="GEO12009P1"/>
    <property type="match status" value="1"/>
</dbReference>
<keyword evidence="3" id="KW-1015">Disulfide bond</keyword>
<dbReference type="InterPro" id="IPR017937">
    <property type="entry name" value="Thioredoxin_CS"/>
</dbReference>
<dbReference type="Gene3D" id="3.40.30.10">
    <property type="entry name" value="Glutaredoxin"/>
    <property type="match status" value="1"/>
</dbReference>
<gene>
    <name evidence="6" type="ORF">SAMN04488571_105237</name>
</gene>
<dbReference type="RefSeq" id="WP_066958139.1">
    <property type="nucleotide sequence ID" value="NZ_BCNX01000008.1"/>
</dbReference>
<dbReference type="Pfam" id="PF00085">
    <property type="entry name" value="Thioredoxin"/>
    <property type="match status" value="1"/>
</dbReference>
<dbReference type="PANTHER" id="PTHR45663:SF11">
    <property type="entry name" value="GEO12009P1"/>
    <property type="match status" value="1"/>
</dbReference>
<dbReference type="InterPro" id="IPR036249">
    <property type="entry name" value="Thioredoxin-like_sf"/>
</dbReference>
<dbReference type="GO" id="GO:0015035">
    <property type="term" value="F:protein-disulfide reductase activity"/>
    <property type="evidence" value="ECO:0007669"/>
    <property type="project" value="InterPro"/>
</dbReference>
<evidence type="ECO:0000256" key="2">
    <source>
        <dbReference type="ARBA" id="ARBA00022982"/>
    </source>
</evidence>
<evidence type="ECO:0000256" key="4">
    <source>
        <dbReference type="ARBA" id="ARBA00023284"/>
    </source>
</evidence>
<evidence type="ECO:0000256" key="1">
    <source>
        <dbReference type="ARBA" id="ARBA00022448"/>
    </source>
</evidence>
<dbReference type="InterPro" id="IPR005746">
    <property type="entry name" value="Thioredoxin"/>
</dbReference>
<dbReference type="InterPro" id="IPR013766">
    <property type="entry name" value="Thioredoxin_domain"/>
</dbReference>
<organism evidence="6 7">
    <name type="scientific">Methanoculleus thermophilus</name>
    <dbReference type="NCBI Taxonomy" id="2200"/>
    <lineage>
        <taxon>Archaea</taxon>
        <taxon>Methanobacteriati</taxon>
        <taxon>Methanobacteriota</taxon>
        <taxon>Stenosarchaea group</taxon>
        <taxon>Methanomicrobia</taxon>
        <taxon>Methanomicrobiales</taxon>
        <taxon>Methanomicrobiaceae</taxon>
        <taxon>Methanoculleus</taxon>
    </lineage>
</organism>
<feature type="domain" description="Thioredoxin" evidence="5">
    <location>
        <begin position="25"/>
        <end position="136"/>
    </location>
</feature>
<dbReference type="OrthoDB" id="35385at2157"/>
<dbReference type="Proteomes" id="UP000326500">
    <property type="component" value="Unassembled WGS sequence"/>
</dbReference>
<dbReference type="NCBIfam" id="TIGR01068">
    <property type="entry name" value="thioredoxin"/>
    <property type="match status" value="1"/>
</dbReference>
<evidence type="ECO:0000313" key="6">
    <source>
        <dbReference type="EMBL" id="SDK23913.1"/>
    </source>
</evidence>
<name>A0A1G9A9H7_9EURY</name>